<feature type="domain" description="Glycosyltransferase 2-like" evidence="1">
    <location>
        <begin position="14"/>
        <end position="124"/>
    </location>
</feature>
<dbReference type="Proteomes" id="UP000256900">
    <property type="component" value="Unassembled WGS sequence"/>
</dbReference>
<dbReference type="Pfam" id="PF00535">
    <property type="entry name" value="Glycos_transf_2"/>
    <property type="match status" value="1"/>
</dbReference>
<keyword evidence="2" id="KW-0808">Transferase</keyword>
<organism evidence="2 3">
    <name type="scientific">Methylovirgula ligni</name>
    <dbReference type="NCBI Taxonomy" id="569860"/>
    <lineage>
        <taxon>Bacteria</taxon>
        <taxon>Pseudomonadati</taxon>
        <taxon>Pseudomonadota</taxon>
        <taxon>Alphaproteobacteria</taxon>
        <taxon>Hyphomicrobiales</taxon>
        <taxon>Beijerinckiaceae</taxon>
        <taxon>Methylovirgula</taxon>
    </lineage>
</organism>
<reference evidence="2 3" key="1">
    <citation type="submission" date="2018-08" db="EMBL/GenBank/DDBJ databases">
        <title>Genomic Encyclopedia of Type Strains, Phase IV (KMG-IV): sequencing the most valuable type-strain genomes for metagenomic binning, comparative biology and taxonomic classification.</title>
        <authorList>
            <person name="Goeker M."/>
        </authorList>
    </citation>
    <scope>NUCLEOTIDE SEQUENCE [LARGE SCALE GENOMIC DNA]</scope>
    <source>
        <strain evidence="2 3">BW863</strain>
    </source>
</reference>
<dbReference type="SUPFAM" id="SSF53448">
    <property type="entry name" value="Nucleotide-diphospho-sugar transferases"/>
    <property type="match status" value="1"/>
</dbReference>
<dbReference type="EMBL" id="QUMO01000003">
    <property type="protein sequence ID" value="REF86232.1"/>
    <property type="molecule type" value="Genomic_DNA"/>
</dbReference>
<sequence length="298" mass="33826">MDSVESRVVYLLMSCNQEAFISKAVLSALSQTYSDLEIFISDDASEDLTFDIIEVEVAKYSGPHPVRLNRNSARLGSVEHLAKVVEMIGDDAFIVMAHGDDVAMPNRTEVLVEAHQRTGASMISSRAIWLGLDGEAPKTGKTRFISPERIILHGWRPEMLGATLAFDPAILTSFPRLTKKRLPLGLDLLLPLRAAAMDGLYFVAEDLLYYRIHRNNMSNAFRDKLQSKLASEERYLTYEIPVGDAQENDLFFLARRKFVSPRHWILAFGMKLKQRIQRSALEKRRSQLRRQKMVSPSQ</sequence>
<comment type="caution">
    <text evidence="2">The sequence shown here is derived from an EMBL/GenBank/DDBJ whole genome shotgun (WGS) entry which is preliminary data.</text>
</comment>
<dbReference type="PANTHER" id="PTHR22916:SF3">
    <property type="entry name" value="UDP-GLCNAC:BETAGAL BETA-1,3-N-ACETYLGLUCOSAMINYLTRANSFERASE-LIKE PROTEIN 1"/>
    <property type="match status" value="1"/>
</dbReference>
<accession>A0A3D9YZC0</accession>
<dbReference type="AlphaFoldDB" id="A0A3D9YZC0"/>
<name>A0A3D9YZC0_9HYPH</name>
<gene>
    <name evidence="2" type="ORF">DES32_2280</name>
</gene>
<dbReference type="InterPro" id="IPR001173">
    <property type="entry name" value="Glyco_trans_2-like"/>
</dbReference>
<proteinExistence type="predicted"/>
<evidence type="ECO:0000313" key="3">
    <source>
        <dbReference type="Proteomes" id="UP000256900"/>
    </source>
</evidence>
<keyword evidence="3" id="KW-1185">Reference proteome</keyword>
<dbReference type="Gene3D" id="3.90.550.10">
    <property type="entry name" value="Spore Coat Polysaccharide Biosynthesis Protein SpsA, Chain A"/>
    <property type="match status" value="1"/>
</dbReference>
<evidence type="ECO:0000259" key="1">
    <source>
        <dbReference type="Pfam" id="PF00535"/>
    </source>
</evidence>
<dbReference type="GO" id="GO:0016758">
    <property type="term" value="F:hexosyltransferase activity"/>
    <property type="evidence" value="ECO:0007669"/>
    <property type="project" value="UniProtKB-ARBA"/>
</dbReference>
<protein>
    <submittedName>
        <fullName evidence="2">Glycosyltransferase involved in cell wall biosynthesis</fullName>
    </submittedName>
</protein>
<dbReference type="InterPro" id="IPR029044">
    <property type="entry name" value="Nucleotide-diphossugar_trans"/>
</dbReference>
<dbReference type="RefSeq" id="WP_115836790.1">
    <property type="nucleotide sequence ID" value="NZ_CP025086.1"/>
</dbReference>
<dbReference type="PANTHER" id="PTHR22916">
    <property type="entry name" value="GLYCOSYLTRANSFERASE"/>
    <property type="match status" value="1"/>
</dbReference>
<evidence type="ECO:0000313" key="2">
    <source>
        <dbReference type="EMBL" id="REF86232.1"/>
    </source>
</evidence>